<sequence>MNVLKIGLVPQIVAGVVLGAMLGLLLPAVAQPLGVLGALFVGMLKAVAPLLVLVLVMSAIANRHDSGSDGRKAVITLGLYFVGTVGAALVALLMSQVFPQTIVLTAAVEGSPPLAVSAVLEDVLFKLIDNPVNALLTGNFLGCLTWAILLGLSFRKASESFRQNLETLAVGVTDIVGYVIRLAPVGIFGLVCATVANTGIGALAGYASLATLLVACMLIMALLVNPLIVFVVMQRNPYPVVLKCLEESGITAFFTRSSAANIPVNLNLAKKIGISEELYTVTIPIGATVNMAGAAITITVLTLAAVNTLGIEVSFATALLLCVIAALSACGASGVPSGSLLLVPLACSLFGIPLDVAMQVVAVGFVISVIQDSVETALNSSTDVVYTYAVDQLAVAEKPARVLVRE</sequence>
<dbReference type="GO" id="GO:0015826">
    <property type="term" value="P:threonine transport"/>
    <property type="evidence" value="ECO:0007669"/>
    <property type="project" value="InterPro"/>
</dbReference>
<feature type="transmembrane region" description="Helical" evidence="9">
    <location>
        <begin position="341"/>
        <end position="370"/>
    </location>
</feature>
<dbReference type="PANTHER" id="PTHR42865">
    <property type="entry name" value="PROTON/GLUTAMATE-ASPARTATE SYMPORTER"/>
    <property type="match status" value="1"/>
</dbReference>
<dbReference type="InterPro" id="IPR036458">
    <property type="entry name" value="Na:dicarbo_symporter_sf"/>
</dbReference>
<dbReference type="GO" id="GO:0032329">
    <property type="term" value="P:serine transport"/>
    <property type="evidence" value="ECO:0007669"/>
    <property type="project" value="InterPro"/>
</dbReference>
<feature type="transmembrane region" description="Helical" evidence="9">
    <location>
        <begin position="309"/>
        <end position="329"/>
    </location>
</feature>
<dbReference type="PRINTS" id="PR00173">
    <property type="entry name" value="EDTRNSPORT"/>
</dbReference>
<evidence type="ECO:0000313" key="10">
    <source>
        <dbReference type="EMBL" id="PLW83042.1"/>
    </source>
</evidence>
<dbReference type="OrthoDB" id="9768885at2"/>
<comment type="similarity">
    <text evidence="9">Belongs to the dicarboxylate/amino acid:cation symporter (DAACS) (TC 2.A.23) family.</text>
</comment>
<feature type="transmembrane region" description="Helical" evidence="9">
    <location>
        <begin position="175"/>
        <end position="200"/>
    </location>
</feature>
<dbReference type="PANTHER" id="PTHR42865:SF8">
    <property type="entry name" value="SERINE_THREONINE TRANSPORTER SSTT"/>
    <property type="match status" value="1"/>
</dbReference>
<keyword evidence="7 9" id="KW-1133">Transmembrane helix</keyword>
<dbReference type="GO" id="GO:0005886">
    <property type="term" value="C:plasma membrane"/>
    <property type="evidence" value="ECO:0007669"/>
    <property type="project" value="UniProtKB-SubCell"/>
</dbReference>
<evidence type="ECO:0000256" key="3">
    <source>
        <dbReference type="ARBA" id="ARBA00022475"/>
    </source>
</evidence>
<keyword evidence="6 9" id="KW-0029">Amino-acid transport</keyword>
<feature type="transmembrane region" description="Helical" evidence="9">
    <location>
        <begin position="206"/>
        <end position="233"/>
    </location>
</feature>
<keyword evidence="4 9" id="KW-0812">Transmembrane</keyword>
<feature type="transmembrane region" description="Helical" evidence="9">
    <location>
        <begin position="134"/>
        <end position="154"/>
    </location>
</feature>
<dbReference type="InterPro" id="IPR023025">
    <property type="entry name" value="Ser_Thr_transp_SstT"/>
</dbReference>
<keyword evidence="8 9" id="KW-0472">Membrane</keyword>
<comment type="catalytic activity">
    <reaction evidence="9">
        <text>L-serine(in) + Na(+)(in) = L-serine(out) + Na(+)(out)</text>
        <dbReference type="Rhea" id="RHEA:29575"/>
        <dbReference type="ChEBI" id="CHEBI:29101"/>
        <dbReference type="ChEBI" id="CHEBI:33384"/>
    </reaction>
</comment>
<accession>A0A2N5Y3T3</accession>
<dbReference type="Gene3D" id="1.10.3860.10">
    <property type="entry name" value="Sodium:dicarboxylate symporter"/>
    <property type="match status" value="1"/>
</dbReference>
<dbReference type="HAMAP" id="MF_01582">
    <property type="entry name" value="Ser_Thr_transp_SstT"/>
    <property type="match status" value="1"/>
</dbReference>
<evidence type="ECO:0000256" key="5">
    <source>
        <dbReference type="ARBA" id="ARBA00022847"/>
    </source>
</evidence>
<evidence type="ECO:0000256" key="2">
    <source>
        <dbReference type="ARBA" id="ARBA00022448"/>
    </source>
</evidence>
<comment type="function">
    <text evidence="9">Involved in the import of serine and threonine into the cell, with the concomitant import of sodium (symport system).</text>
</comment>
<protein>
    <recommendedName>
        <fullName evidence="9">Serine/threonine transporter SstT</fullName>
    </recommendedName>
    <alternativeName>
        <fullName evidence="9">Na(+)/serine-threonine symporter</fullName>
    </alternativeName>
</protein>
<feature type="transmembrane region" description="Helical" evidence="9">
    <location>
        <begin position="12"/>
        <end position="30"/>
    </location>
</feature>
<reference evidence="11" key="1">
    <citation type="submission" date="2017-11" db="EMBL/GenBank/DDBJ databases">
        <title>The draft genome sequence of Chromatocurvus sp. F02.</title>
        <authorList>
            <person name="Du Z.-J."/>
            <person name="Chang Y.-Q."/>
        </authorList>
    </citation>
    <scope>NUCLEOTIDE SEQUENCE [LARGE SCALE GENOMIC DNA]</scope>
    <source>
        <strain evidence="11">F02</strain>
    </source>
</reference>
<evidence type="ECO:0000256" key="4">
    <source>
        <dbReference type="ARBA" id="ARBA00022692"/>
    </source>
</evidence>
<feature type="transmembrane region" description="Helical" evidence="9">
    <location>
        <begin position="278"/>
        <end position="303"/>
    </location>
</feature>
<gene>
    <name evidence="9" type="primary">sstT</name>
    <name evidence="10" type="ORF">CWI75_06350</name>
</gene>
<dbReference type="SUPFAM" id="SSF118215">
    <property type="entry name" value="Proton glutamate symport protein"/>
    <property type="match status" value="1"/>
</dbReference>
<keyword evidence="2 9" id="KW-0813">Transport</keyword>
<comment type="catalytic activity">
    <reaction evidence="9">
        <text>L-threonine(in) + Na(+)(in) = L-threonine(out) + Na(+)(out)</text>
        <dbReference type="Rhea" id="RHEA:69999"/>
        <dbReference type="ChEBI" id="CHEBI:29101"/>
        <dbReference type="ChEBI" id="CHEBI:57926"/>
    </reaction>
</comment>
<proteinExistence type="inferred from homology"/>
<dbReference type="GO" id="GO:0015171">
    <property type="term" value="F:amino acid transmembrane transporter activity"/>
    <property type="evidence" value="ECO:0007669"/>
    <property type="project" value="UniProtKB-UniRule"/>
</dbReference>
<dbReference type="GO" id="GO:0015293">
    <property type="term" value="F:symporter activity"/>
    <property type="evidence" value="ECO:0007669"/>
    <property type="project" value="UniProtKB-UniRule"/>
</dbReference>
<feature type="transmembrane region" description="Helical" evidence="9">
    <location>
        <begin position="36"/>
        <end position="61"/>
    </location>
</feature>
<keyword evidence="5 9" id="KW-0769">Symport</keyword>
<dbReference type="Proteomes" id="UP000234845">
    <property type="component" value="Unassembled WGS sequence"/>
</dbReference>
<name>A0A2N5Y3T3_9GAMM</name>
<organism evidence="10 11">
    <name type="scientific">Kineobactrum sediminis</name>
    <dbReference type="NCBI Taxonomy" id="1905677"/>
    <lineage>
        <taxon>Bacteria</taxon>
        <taxon>Pseudomonadati</taxon>
        <taxon>Pseudomonadota</taxon>
        <taxon>Gammaproteobacteria</taxon>
        <taxon>Cellvibrionales</taxon>
        <taxon>Halieaceae</taxon>
        <taxon>Kineobactrum</taxon>
    </lineage>
</organism>
<keyword evidence="11" id="KW-1185">Reference proteome</keyword>
<dbReference type="AlphaFoldDB" id="A0A2N5Y3T3"/>
<feature type="transmembrane region" description="Helical" evidence="9">
    <location>
        <begin position="73"/>
        <end position="94"/>
    </location>
</feature>
<comment type="subcellular location">
    <subcellularLocation>
        <location evidence="9">Cell membrane</location>
        <topology evidence="9">Multi-pass membrane protein</topology>
    </subcellularLocation>
    <subcellularLocation>
        <location evidence="1">Membrane</location>
        <topology evidence="1">Multi-pass membrane protein</topology>
    </subcellularLocation>
</comment>
<evidence type="ECO:0000256" key="6">
    <source>
        <dbReference type="ARBA" id="ARBA00022970"/>
    </source>
</evidence>
<dbReference type="Pfam" id="PF00375">
    <property type="entry name" value="SDF"/>
    <property type="match status" value="1"/>
</dbReference>
<evidence type="ECO:0000256" key="8">
    <source>
        <dbReference type="ARBA" id="ARBA00023136"/>
    </source>
</evidence>
<keyword evidence="3 9" id="KW-1003">Cell membrane</keyword>
<dbReference type="NCBIfam" id="NF010151">
    <property type="entry name" value="PRK13628.1"/>
    <property type="match status" value="1"/>
</dbReference>
<dbReference type="InterPro" id="IPR001991">
    <property type="entry name" value="Na-dicarboxylate_symporter"/>
</dbReference>
<evidence type="ECO:0000256" key="1">
    <source>
        <dbReference type="ARBA" id="ARBA00004141"/>
    </source>
</evidence>
<evidence type="ECO:0000256" key="9">
    <source>
        <dbReference type="HAMAP-Rule" id="MF_01582"/>
    </source>
</evidence>
<dbReference type="EMBL" id="PKLZ01000003">
    <property type="protein sequence ID" value="PLW83042.1"/>
    <property type="molecule type" value="Genomic_DNA"/>
</dbReference>
<comment type="caution">
    <text evidence="10">The sequence shown here is derived from an EMBL/GenBank/DDBJ whole genome shotgun (WGS) entry which is preliminary data.</text>
</comment>
<dbReference type="RefSeq" id="WP_101520642.1">
    <property type="nucleotide sequence ID" value="NZ_PKLZ01000003.1"/>
</dbReference>
<evidence type="ECO:0000313" key="11">
    <source>
        <dbReference type="Proteomes" id="UP000234845"/>
    </source>
</evidence>
<evidence type="ECO:0000256" key="7">
    <source>
        <dbReference type="ARBA" id="ARBA00022989"/>
    </source>
</evidence>